<dbReference type="Proteomes" id="UP000830198">
    <property type="component" value="Chromosome"/>
</dbReference>
<dbReference type="InterPro" id="IPR036515">
    <property type="entry name" value="Transposase_17_sf"/>
</dbReference>
<proteinExistence type="predicted"/>
<dbReference type="PANTHER" id="PTHR33360">
    <property type="entry name" value="TRANSPOSASE FOR INSERTION SEQUENCE ELEMENT IS200"/>
    <property type="match status" value="1"/>
</dbReference>
<dbReference type="EMBL" id="CP095855">
    <property type="protein sequence ID" value="UPK69659.1"/>
    <property type="molecule type" value="Genomic_DNA"/>
</dbReference>
<name>A0ABY4I318_CHIFI</name>
<dbReference type="PANTHER" id="PTHR33360:SF2">
    <property type="entry name" value="TRANSPOSASE FOR INSERTION SEQUENCE ELEMENT IS200"/>
    <property type="match status" value="1"/>
</dbReference>
<organism evidence="2 3">
    <name type="scientific">Chitinophaga filiformis</name>
    <name type="common">Myxococcus filiformis</name>
    <name type="synonym">Flexibacter filiformis</name>
    <dbReference type="NCBI Taxonomy" id="104663"/>
    <lineage>
        <taxon>Bacteria</taxon>
        <taxon>Pseudomonadati</taxon>
        <taxon>Bacteroidota</taxon>
        <taxon>Chitinophagia</taxon>
        <taxon>Chitinophagales</taxon>
        <taxon>Chitinophagaceae</taxon>
        <taxon>Chitinophaga</taxon>
    </lineage>
</organism>
<gene>
    <name evidence="2" type="primary">tnpA</name>
    <name evidence="2" type="ORF">MYF79_32355</name>
</gene>
<dbReference type="InterPro" id="IPR002686">
    <property type="entry name" value="Transposase_17"/>
</dbReference>
<feature type="domain" description="Transposase IS200-like" evidence="1">
    <location>
        <begin position="5"/>
        <end position="119"/>
    </location>
</feature>
<reference evidence="2 3" key="1">
    <citation type="submission" date="2022-04" db="EMBL/GenBank/DDBJ databases">
        <title>The arsenic-methylating capacity of Chitinophaga filiformis YT5 during chitin decomposition.</title>
        <authorList>
            <person name="Chen G."/>
            <person name="Liang Y."/>
        </authorList>
    </citation>
    <scope>NUCLEOTIDE SEQUENCE [LARGE SCALE GENOMIC DNA]</scope>
    <source>
        <strain evidence="2 3">YT5</strain>
    </source>
</reference>
<protein>
    <submittedName>
        <fullName evidence="2">IS200/IS605 family transposase</fullName>
    </submittedName>
</protein>
<dbReference type="RefSeq" id="WP_247811936.1">
    <property type="nucleotide sequence ID" value="NZ_CP095855.1"/>
</dbReference>
<evidence type="ECO:0000313" key="3">
    <source>
        <dbReference type="Proteomes" id="UP000830198"/>
    </source>
</evidence>
<evidence type="ECO:0000313" key="2">
    <source>
        <dbReference type="EMBL" id="UPK69659.1"/>
    </source>
</evidence>
<accession>A0ABY4I318</accession>
<evidence type="ECO:0000259" key="1">
    <source>
        <dbReference type="SMART" id="SM01321"/>
    </source>
</evidence>
<dbReference type="Gene3D" id="3.30.70.1290">
    <property type="entry name" value="Transposase IS200-like"/>
    <property type="match status" value="1"/>
</dbReference>
<dbReference type="Pfam" id="PF01797">
    <property type="entry name" value="Y1_Tnp"/>
    <property type="match status" value="1"/>
</dbReference>
<dbReference type="SMART" id="SM01321">
    <property type="entry name" value="Y1_Tnp"/>
    <property type="match status" value="1"/>
</dbReference>
<keyword evidence="3" id="KW-1185">Reference proteome</keyword>
<dbReference type="SUPFAM" id="SSF143422">
    <property type="entry name" value="Transposase IS200-like"/>
    <property type="match status" value="1"/>
</dbReference>
<sequence>MANTYSQIYLHFVFAVKHRQNLINREHKEELHKYITSLVQARNAKMLAVHCMPDHLHLFVGFRPDIHISNFVRDIKSKTNQFINTKKWVRGKFNWQEGYGVFSYSHSHIDNVVKYVLNQEDHHRKVTFQEEYREFLEKFEVPYESRFIFEFIEG</sequence>
<dbReference type="NCBIfam" id="NF033573">
    <property type="entry name" value="transpos_IS200"/>
    <property type="match status" value="1"/>
</dbReference>